<organism evidence="3 4">
    <name type="scientific">Nocardia pulmonis</name>
    <dbReference type="NCBI Taxonomy" id="2951408"/>
    <lineage>
        <taxon>Bacteria</taxon>
        <taxon>Bacillati</taxon>
        <taxon>Actinomycetota</taxon>
        <taxon>Actinomycetes</taxon>
        <taxon>Mycobacteriales</taxon>
        <taxon>Nocardiaceae</taxon>
        <taxon>Nocardia</taxon>
    </lineage>
</organism>
<feature type="region of interest" description="Disordered" evidence="1">
    <location>
        <begin position="219"/>
        <end position="239"/>
    </location>
</feature>
<keyword evidence="4" id="KW-1185">Reference proteome</keyword>
<feature type="signal peptide" evidence="2">
    <location>
        <begin position="1"/>
        <end position="20"/>
    </location>
</feature>
<accession>A0A9X2ECN4</accession>
<keyword evidence="2" id="KW-0732">Signal</keyword>
<feature type="chain" id="PRO_5040752033" evidence="2">
    <location>
        <begin position="21"/>
        <end position="239"/>
    </location>
</feature>
<reference evidence="3" key="1">
    <citation type="submission" date="2022-06" db="EMBL/GenBank/DDBJ databases">
        <title>Novel species in genus nocardia.</title>
        <authorList>
            <person name="Li F."/>
        </authorList>
    </citation>
    <scope>NUCLEOTIDE SEQUENCE</scope>
    <source>
        <strain evidence="3">CDC141</strain>
    </source>
</reference>
<gene>
    <name evidence="3" type="ORF">NDR86_25960</name>
</gene>
<feature type="region of interest" description="Disordered" evidence="1">
    <location>
        <begin position="23"/>
        <end position="56"/>
    </location>
</feature>
<dbReference type="RefSeq" id="WP_251915453.1">
    <property type="nucleotide sequence ID" value="NZ_JAMRXG010000012.1"/>
</dbReference>
<dbReference type="PROSITE" id="PS51257">
    <property type="entry name" value="PROKAR_LIPOPROTEIN"/>
    <property type="match status" value="1"/>
</dbReference>
<evidence type="ECO:0000256" key="1">
    <source>
        <dbReference type="SAM" id="MobiDB-lite"/>
    </source>
</evidence>
<comment type="caution">
    <text evidence="3">The sequence shown here is derived from an EMBL/GenBank/DDBJ whole genome shotgun (WGS) entry which is preliminary data.</text>
</comment>
<sequence length="239" mass="25287">MRVEILPIALLAAVALTASACGSSSPNPLGLTPTPETAASDAAQHDRAAQPGRTDCGQDDAGYQFYALTARGPAACAHARAALDALDALDAALSRGGDQPADLLITIESVPWTCRSYENEIPPYRECVNQQDPFEKAQRRLPRTPISAPGEPQVVSIACGPADNGLTVHAITGYDDAACATAVPVANAYLRKAEQERDPIITVRVNGVNWDCQERQGNPNPMRECVNGTTPTEKLRLGS</sequence>
<evidence type="ECO:0000313" key="4">
    <source>
        <dbReference type="Proteomes" id="UP001139157"/>
    </source>
</evidence>
<dbReference type="AlphaFoldDB" id="A0A9X2ECN4"/>
<name>A0A9X2ECN4_9NOCA</name>
<proteinExistence type="predicted"/>
<protein>
    <submittedName>
        <fullName evidence="3">Uncharacterized protein</fullName>
    </submittedName>
</protein>
<evidence type="ECO:0000313" key="3">
    <source>
        <dbReference type="EMBL" id="MCM6776940.1"/>
    </source>
</evidence>
<evidence type="ECO:0000256" key="2">
    <source>
        <dbReference type="SAM" id="SignalP"/>
    </source>
</evidence>
<dbReference type="EMBL" id="JAMRXG010000012">
    <property type="protein sequence ID" value="MCM6776940.1"/>
    <property type="molecule type" value="Genomic_DNA"/>
</dbReference>
<dbReference type="Proteomes" id="UP001139157">
    <property type="component" value="Unassembled WGS sequence"/>
</dbReference>